<evidence type="ECO:0000313" key="1">
    <source>
        <dbReference type="EMBL" id="GAS92674.1"/>
    </source>
</evidence>
<dbReference type="OrthoDB" id="4736979at2"/>
<reference evidence="2" key="1">
    <citation type="journal article" date="2016" name="Genome Announc.">
        <title>Draft Genome Sequences of Five Rapidly Growing Mycobacterium Species, M. thermoresistibile, M. fortuitum subsp. acetamidolyticum, M. canariasense, M. brisbanense, and M. novocastrense.</title>
        <authorList>
            <person name="Katahira K."/>
            <person name="Ogura Y."/>
            <person name="Gotoh Y."/>
            <person name="Hayashi T."/>
        </authorList>
    </citation>
    <scope>NUCLEOTIDE SEQUENCE [LARGE SCALE GENOMIC DNA]</scope>
    <source>
        <strain evidence="2">JCM15654</strain>
    </source>
</reference>
<name>A0A117I841_9MYCO</name>
<evidence type="ECO:0000313" key="2">
    <source>
        <dbReference type="Proteomes" id="UP000069620"/>
    </source>
</evidence>
<dbReference type="STRING" id="146020.RMCB_6770"/>
<keyword evidence="2" id="KW-1185">Reference proteome</keyword>
<gene>
    <name evidence="1" type="ORF">RMCB_6770</name>
</gene>
<dbReference type="RefSeq" id="WP_062832229.1">
    <property type="nucleotide sequence ID" value="NZ_BCSX01000056.1"/>
</dbReference>
<protein>
    <submittedName>
        <fullName evidence="1">Glr0330 protein</fullName>
    </submittedName>
</protein>
<dbReference type="AlphaFoldDB" id="A0A117I841"/>
<dbReference type="EMBL" id="BCSX01000056">
    <property type="protein sequence ID" value="GAS92674.1"/>
    <property type="molecule type" value="Genomic_DNA"/>
</dbReference>
<dbReference type="Proteomes" id="UP000069620">
    <property type="component" value="Unassembled WGS sequence"/>
</dbReference>
<sequence>MTEYSPDEHIALDTIASQLHCLPHPDGTPVRFMGTSPIGKPQQHRQRAQAAAQRASQAILYALKTVGLRVTSEPVLDVAAPDPGEPEVIAIMCGLCGATLRTLTRRNPGQPIRLDGRRFLESLRATATDCPHITAPDTSNVADVAAANQAGYRS</sequence>
<comment type="caution">
    <text evidence="1">The sequence shown here is derived from an EMBL/GenBank/DDBJ whole genome shotgun (WGS) entry which is preliminary data.</text>
</comment>
<proteinExistence type="predicted"/>
<organism evidence="1 2">
    <name type="scientific">Mycolicibacterium brisbanense</name>
    <dbReference type="NCBI Taxonomy" id="146020"/>
    <lineage>
        <taxon>Bacteria</taxon>
        <taxon>Bacillati</taxon>
        <taxon>Actinomycetota</taxon>
        <taxon>Actinomycetes</taxon>
        <taxon>Mycobacteriales</taxon>
        <taxon>Mycobacteriaceae</taxon>
        <taxon>Mycolicibacterium</taxon>
    </lineage>
</organism>
<accession>A0A117I841</accession>
<reference evidence="2" key="2">
    <citation type="submission" date="2016-02" db="EMBL/GenBank/DDBJ databases">
        <title>Draft genome sequence of five rapidly growing Mycobacterium species.</title>
        <authorList>
            <person name="Katahira K."/>
            <person name="Gotou Y."/>
            <person name="Iida K."/>
            <person name="Ogura Y."/>
            <person name="Hayashi T."/>
        </authorList>
    </citation>
    <scope>NUCLEOTIDE SEQUENCE [LARGE SCALE GENOMIC DNA]</scope>
    <source>
        <strain evidence="2">JCM15654</strain>
    </source>
</reference>